<dbReference type="GO" id="GO:0005524">
    <property type="term" value="F:ATP binding"/>
    <property type="evidence" value="ECO:0007669"/>
    <property type="project" value="UniProtKB-KW"/>
</dbReference>
<evidence type="ECO:0000256" key="9">
    <source>
        <dbReference type="ARBA" id="ARBA00031812"/>
    </source>
</evidence>
<dbReference type="NCBIfam" id="NF009214">
    <property type="entry name" value="PRK12563.1"/>
    <property type="match status" value="1"/>
</dbReference>
<dbReference type="InterPro" id="IPR011784">
    <property type="entry name" value="SO4_adenylTrfase_ssu"/>
</dbReference>
<keyword evidence="6" id="KW-0547">Nucleotide-binding</keyword>
<comment type="similarity">
    <text evidence="1">Belongs to the PAPS reductase family. CysD subfamily.</text>
</comment>
<dbReference type="PANTHER" id="PTHR43196">
    <property type="entry name" value="SULFATE ADENYLYLTRANSFERASE SUBUNIT 2"/>
    <property type="match status" value="1"/>
</dbReference>
<accession>A0A1H9G581</accession>
<dbReference type="PANTHER" id="PTHR43196:SF1">
    <property type="entry name" value="SULFATE ADENYLYLTRANSFERASE SUBUNIT 2"/>
    <property type="match status" value="1"/>
</dbReference>
<evidence type="ECO:0000256" key="6">
    <source>
        <dbReference type="ARBA" id="ARBA00022741"/>
    </source>
</evidence>
<reference evidence="12 13" key="1">
    <citation type="submission" date="2016-10" db="EMBL/GenBank/DDBJ databases">
        <authorList>
            <person name="de Groot N.N."/>
        </authorList>
    </citation>
    <scope>NUCLEOTIDE SEQUENCE [LARGE SCALE GENOMIC DNA]</scope>
    <source>
        <strain evidence="12 13">CGMCC 4.3519</strain>
    </source>
</reference>
<evidence type="ECO:0000256" key="2">
    <source>
        <dbReference type="ARBA" id="ARBA00012391"/>
    </source>
</evidence>
<dbReference type="Gene3D" id="3.40.50.620">
    <property type="entry name" value="HUPs"/>
    <property type="match status" value="1"/>
</dbReference>
<dbReference type="InterPro" id="IPR002500">
    <property type="entry name" value="PAPS_reduct_dom"/>
</dbReference>
<dbReference type="EMBL" id="FOET01000008">
    <property type="protein sequence ID" value="SEQ45231.1"/>
    <property type="molecule type" value="Genomic_DNA"/>
</dbReference>
<dbReference type="InterPro" id="IPR050128">
    <property type="entry name" value="Sulfate_adenylyltrnsfr_sub2"/>
</dbReference>
<organism evidence="12 13">
    <name type="scientific">Streptomyces radiopugnans</name>
    <dbReference type="NCBI Taxonomy" id="403935"/>
    <lineage>
        <taxon>Bacteria</taxon>
        <taxon>Bacillati</taxon>
        <taxon>Actinomycetota</taxon>
        <taxon>Actinomycetes</taxon>
        <taxon>Kitasatosporales</taxon>
        <taxon>Streptomycetaceae</taxon>
        <taxon>Streptomyces</taxon>
    </lineage>
</organism>
<dbReference type="AlphaFoldDB" id="A0A1H9G581"/>
<evidence type="ECO:0000256" key="3">
    <source>
        <dbReference type="ARBA" id="ARBA00022004"/>
    </source>
</evidence>
<keyword evidence="7" id="KW-0067">ATP-binding</keyword>
<evidence type="ECO:0000256" key="10">
    <source>
        <dbReference type="SAM" id="MobiDB-lite"/>
    </source>
</evidence>
<dbReference type="GO" id="GO:0004781">
    <property type="term" value="F:sulfate adenylyltransferase (ATP) activity"/>
    <property type="evidence" value="ECO:0007669"/>
    <property type="project" value="UniProtKB-EC"/>
</dbReference>
<dbReference type="InterPro" id="IPR014729">
    <property type="entry name" value="Rossmann-like_a/b/a_fold"/>
</dbReference>
<feature type="region of interest" description="Disordered" evidence="10">
    <location>
        <begin position="315"/>
        <end position="334"/>
    </location>
</feature>
<dbReference type="EC" id="2.7.7.4" evidence="2"/>
<dbReference type="GO" id="GO:0000103">
    <property type="term" value="P:sulfate assimilation"/>
    <property type="evidence" value="ECO:0007669"/>
    <property type="project" value="InterPro"/>
</dbReference>
<sequence>MTTSTEPTTGPAAAPDRTAGGPGASGTSQASENSGAAYALSHLDALESEAVHIFREVAGEFERPVILFSGGKDSIVMLHLALKAFAPAPVPFALLHVDTGHNFPEVLDYRDRVVAEHRLRLHVASVQEFIDRGELRERPDGTRNPLQTVPLLHAIETNRFDAVFGGGRRDEEKARAKERVFSLRDEFGGWDPRRQRPELWQLYNGRHAPGEHVRVFPLSNWTELDVWQYIAREKIELPAIYYAHTREVFKRNGMWLAPGGWGGPKDGETVQERQVRYRTVGDMSCTGAVDSDATTIEQVIAEIAASRLTERGATRADDKLSEAAMEDRKREGYF</sequence>
<dbReference type="STRING" id="403935.SAMN05216481_108102"/>
<feature type="region of interest" description="Disordered" evidence="10">
    <location>
        <begin position="1"/>
        <end position="33"/>
    </location>
</feature>
<keyword evidence="4 12" id="KW-0808">Transferase</keyword>
<evidence type="ECO:0000313" key="12">
    <source>
        <dbReference type="EMBL" id="SEQ45231.1"/>
    </source>
</evidence>
<evidence type="ECO:0000313" key="13">
    <source>
        <dbReference type="Proteomes" id="UP000199055"/>
    </source>
</evidence>
<proteinExistence type="inferred from homology"/>
<evidence type="ECO:0000256" key="1">
    <source>
        <dbReference type="ARBA" id="ARBA00008885"/>
    </source>
</evidence>
<evidence type="ECO:0000256" key="7">
    <source>
        <dbReference type="ARBA" id="ARBA00022840"/>
    </source>
</evidence>
<name>A0A1H9G581_9ACTN</name>
<evidence type="ECO:0000259" key="11">
    <source>
        <dbReference type="Pfam" id="PF01507"/>
    </source>
</evidence>
<evidence type="ECO:0000256" key="4">
    <source>
        <dbReference type="ARBA" id="ARBA00022679"/>
    </source>
</evidence>
<dbReference type="Pfam" id="PF01507">
    <property type="entry name" value="PAPS_reduct"/>
    <property type="match status" value="1"/>
</dbReference>
<gene>
    <name evidence="12" type="ORF">SAMN05216481_108102</name>
</gene>
<keyword evidence="5 12" id="KW-0548">Nucleotidyltransferase</keyword>
<dbReference type="SUPFAM" id="SSF52402">
    <property type="entry name" value="Adenine nucleotide alpha hydrolases-like"/>
    <property type="match status" value="1"/>
</dbReference>
<feature type="domain" description="Phosphoadenosine phosphosulphate reductase" evidence="11">
    <location>
        <begin position="64"/>
        <end position="287"/>
    </location>
</feature>
<evidence type="ECO:0000256" key="8">
    <source>
        <dbReference type="ARBA" id="ARBA00030256"/>
    </source>
</evidence>
<dbReference type="Proteomes" id="UP000199055">
    <property type="component" value="Unassembled WGS sequence"/>
</dbReference>
<evidence type="ECO:0000256" key="5">
    <source>
        <dbReference type="ARBA" id="ARBA00022695"/>
    </source>
</evidence>
<protein>
    <recommendedName>
        <fullName evidence="3">Sulfate adenylyltransferase subunit 2</fullName>
        <ecNumber evidence="2">2.7.7.4</ecNumber>
    </recommendedName>
    <alternativeName>
        <fullName evidence="8">ATP-sulfurylase small subunit</fullName>
    </alternativeName>
    <alternativeName>
        <fullName evidence="9">Sulfate adenylate transferase</fullName>
    </alternativeName>
</protein>
<keyword evidence="13" id="KW-1185">Reference proteome</keyword>
<dbReference type="RefSeq" id="WP_281250786.1">
    <property type="nucleotide sequence ID" value="NZ_FOET01000008.1"/>
</dbReference>
<dbReference type="PIRSF" id="PIRSF002936">
    <property type="entry name" value="CysDAde_trans"/>
    <property type="match status" value="1"/>
</dbReference>
<dbReference type="NCBIfam" id="NF003587">
    <property type="entry name" value="PRK05253.1"/>
    <property type="match status" value="1"/>
</dbReference>
<dbReference type="NCBIfam" id="TIGR02039">
    <property type="entry name" value="CysD"/>
    <property type="match status" value="1"/>
</dbReference>